<dbReference type="Pfam" id="PF01810">
    <property type="entry name" value="LysE"/>
    <property type="match status" value="1"/>
</dbReference>
<keyword evidence="8" id="KW-1185">Reference proteome</keyword>
<evidence type="ECO:0000256" key="3">
    <source>
        <dbReference type="ARBA" id="ARBA00022692"/>
    </source>
</evidence>
<evidence type="ECO:0000256" key="2">
    <source>
        <dbReference type="ARBA" id="ARBA00022475"/>
    </source>
</evidence>
<keyword evidence="3 6" id="KW-0812">Transmembrane</keyword>
<name>A0ABS6AA59_9GAMM</name>
<gene>
    <name evidence="7" type="ORF">KO508_13450</name>
</gene>
<dbReference type="Proteomes" id="UP000753376">
    <property type="component" value="Unassembled WGS sequence"/>
</dbReference>
<evidence type="ECO:0000256" key="1">
    <source>
        <dbReference type="ARBA" id="ARBA00004651"/>
    </source>
</evidence>
<accession>A0ABS6AA59</accession>
<dbReference type="RefSeq" id="WP_216008804.1">
    <property type="nucleotide sequence ID" value="NZ_JAHKPV010000019.1"/>
</dbReference>
<organism evidence="7 8">
    <name type="scientific">Marinobacter salexigens</name>
    <dbReference type="NCBI Taxonomy" id="1925763"/>
    <lineage>
        <taxon>Bacteria</taxon>
        <taxon>Pseudomonadati</taxon>
        <taxon>Pseudomonadota</taxon>
        <taxon>Gammaproteobacteria</taxon>
        <taxon>Pseudomonadales</taxon>
        <taxon>Marinobacteraceae</taxon>
        <taxon>Marinobacter</taxon>
    </lineage>
</organism>
<evidence type="ECO:0000256" key="5">
    <source>
        <dbReference type="ARBA" id="ARBA00023136"/>
    </source>
</evidence>
<comment type="caution">
    <text evidence="7">The sequence shown here is derived from an EMBL/GenBank/DDBJ whole genome shotgun (WGS) entry which is preliminary data.</text>
</comment>
<dbReference type="InterPro" id="IPR001123">
    <property type="entry name" value="LeuE-type"/>
</dbReference>
<sequence length="210" mass="22520">MSFALLLPMAAFALAASISPGPVNLICLSSGTRYPLRQGLWFVSGATLGFIALFLAIGLGLHSALAWIPGFDRLLTWAGIAFLLYLSYHLVTDDGKISDKALENAPGFWTGAAMQWLNPKAWFASASGIGAYTSGGDLTQLAVFSSLYLPICWLSLSTWVLAGRFLRQYVQRTSLLRTVNLALAALLLASCLYLILGQNAVLVVGYIDPA</sequence>
<evidence type="ECO:0000256" key="4">
    <source>
        <dbReference type="ARBA" id="ARBA00022989"/>
    </source>
</evidence>
<keyword evidence="4 6" id="KW-1133">Transmembrane helix</keyword>
<keyword evidence="2" id="KW-1003">Cell membrane</keyword>
<evidence type="ECO:0000256" key="6">
    <source>
        <dbReference type="SAM" id="Phobius"/>
    </source>
</evidence>
<evidence type="ECO:0000313" key="7">
    <source>
        <dbReference type="EMBL" id="MBU2875008.1"/>
    </source>
</evidence>
<evidence type="ECO:0000313" key="8">
    <source>
        <dbReference type="Proteomes" id="UP000753376"/>
    </source>
</evidence>
<dbReference type="PANTHER" id="PTHR30086">
    <property type="entry name" value="ARGININE EXPORTER PROTEIN ARGO"/>
    <property type="match status" value="1"/>
</dbReference>
<dbReference type="EMBL" id="JAHKPV010000019">
    <property type="protein sequence ID" value="MBU2875008.1"/>
    <property type="molecule type" value="Genomic_DNA"/>
</dbReference>
<feature type="transmembrane region" description="Helical" evidence="6">
    <location>
        <begin position="41"/>
        <end position="62"/>
    </location>
</feature>
<proteinExistence type="predicted"/>
<comment type="subcellular location">
    <subcellularLocation>
        <location evidence="1">Cell membrane</location>
        <topology evidence="1">Multi-pass membrane protein</topology>
    </subcellularLocation>
</comment>
<feature type="transmembrane region" description="Helical" evidence="6">
    <location>
        <begin position="147"/>
        <end position="166"/>
    </location>
</feature>
<dbReference type="PANTHER" id="PTHR30086:SF20">
    <property type="entry name" value="ARGININE EXPORTER PROTEIN ARGO-RELATED"/>
    <property type="match status" value="1"/>
</dbReference>
<feature type="transmembrane region" description="Helical" evidence="6">
    <location>
        <begin position="178"/>
        <end position="196"/>
    </location>
</feature>
<feature type="transmembrane region" description="Helical" evidence="6">
    <location>
        <begin position="74"/>
        <end position="91"/>
    </location>
</feature>
<protein>
    <submittedName>
        <fullName evidence="7">LysE family translocator</fullName>
    </submittedName>
</protein>
<keyword evidence="5 6" id="KW-0472">Membrane</keyword>
<reference evidence="7 8" key="1">
    <citation type="submission" date="2021-05" db="EMBL/GenBank/DDBJ databases">
        <title>Draft genomes of bacteria isolated from model marine particles.</title>
        <authorList>
            <person name="Datta M.S."/>
            <person name="Schwartzman J.A."/>
            <person name="Enke T.N."/>
            <person name="Saavedra J."/>
            <person name="Cermak N."/>
            <person name="Cordero O.X."/>
        </authorList>
    </citation>
    <scope>NUCLEOTIDE SEQUENCE [LARGE SCALE GENOMIC DNA]</scope>
    <source>
        <strain evidence="7 8">D2M19</strain>
    </source>
</reference>